<dbReference type="AlphaFoldDB" id="A0A1N7MWJ8"/>
<sequence length="174" mass="18990">MTPQSLSTYRAAFTAFYESLVEVHPEVFSQTGLRRIGSTFRVPGAGGLDAQTFYMRHVLEMVFGDEGVVRDLISLARSAYRGIEPPSEAIENISRVKGLHEVLYRATEAASALTGRIGDWKEGTDLFANILTNTDCALQMAGIYDHTAERRQHGGSANSQTGTLDQSAIDALFS</sequence>
<reference evidence="1 2" key="1">
    <citation type="submission" date="2017-01" db="EMBL/GenBank/DDBJ databases">
        <authorList>
            <person name="Mah S.A."/>
            <person name="Swanson W.J."/>
            <person name="Moy G.W."/>
            <person name="Vacquier V.D."/>
        </authorList>
    </citation>
    <scope>NUCLEOTIDE SEQUENCE [LARGE SCALE GENOMIC DNA]</scope>
    <source>
        <strain evidence="1 2">DSM 11589</strain>
    </source>
</reference>
<organism evidence="1 2">
    <name type="scientific">Insolitispirillum peregrinum</name>
    <dbReference type="NCBI Taxonomy" id="80876"/>
    <lineage>
        <taxon>Bacteria</taxon>
        <taxon>Pseudomonadati</taxon>
        <taxon>Pseudomonadota</taxon>
        <taxon>Alphaproteobacteria</taxon>
        <taxon>Rhodospirillales</taxon>
        <taxon>Novispirillaceae</taxon>
        <taxon>Insolitispirillum</taxon>
    </lineage>
</organism>
<accession>A0A1N7MWJ8</accession>
<dbReference type="OrthoDB" id="7354902at2"/>
<evidence type="ECO:0000313" key="1">
    <source>
        <dbReference type="EMBL" id="SIS90311.1"/>
    </source>
</evidence>
<dbReference type="RefSeq" id="WP_076400814.1">
    <property type="nucleotide sequence ID" value="NZ_FTOA01000004.1"/>
</dbReference>
<dbReference type="Proteomes" id="UP000185678">
    <property type="component" value="Unassembled WGS sequence"/>
</dbReference>
<keyword evidence="2" id="KW-1185">Reference proteome</keyword>
<proteinExistence type="predicted"/>
<evidence type="ECO:0000313" key="2">
    <source>
        <dbReference type="Proteomes" id="UP000185678"/>
    </source>
</evidence>
<name>A0A1N7MWJ8_9PROT</name>
<gene>
    <name evidence="1" type="ORF">SAMN05421779_104396</name>
</gene>
<dbReference type="EMBL" id="FTOA01000004">
    <property type="protein sequence ID" value="SIS90311.1"/>
    <property type="molecule type" value="Genomic_DNA"/>
</dbReference>
<protein>
    <submittedName>
        <fullName evidence="1">Uncharacterized protein</fullName>
    </submittedName>
</protein>